<evidence type="ECO:0000256" key="1">
    <source>
        <dbReference type="SAM" id="MobiDB-lite"/>
    </source>
</evidence>
<dbReference type="HOGENOM" id="CLU_337387_0_0_1"/>
<dbReference type="VEuPathDB" id="FungiDB:CNBG_5455"/>
<feature type="compositionally biased region" description="Low complexity" evidence="1">
    <location>
        <begin position="736"/>
        <end position="754"/>
    </location>
</feature>
<evidence type="ECO:0000313" key="3">
    <source>
        <dbReference type="Proteomes" id="UP000029445"/>
    </source>
</evidence>
<dbReference type="GeneID" id="88181599"/>
<dbReference type="OrthoDB" id="2586076at2759"/>
<evidence type="ECO:0000313" key="2">
    <source>
        <dbReference type="EMBL" id="KGB79617.1"/>
    </source>
</evidence>
<feature type="compositionally biased region" description="Polar residues" evidence="1">
    <location>
        <begin position="677"/>
        <end position="690"/>
    </location>
</feature>
<protein>
    <submittedName>
        <fullName evidence="2">Uncharacterized protein</fullName>
    </submittedName>
</protein>
<dbReference type="Gene3D" id="2.60.40.640">
    <property type="match status" value="1"/>
</dbReference>
<dbReference type="AlphaFoldDB" id="A0A095CHJ7"/>
<keyword evidence="3" id="KW-1185">Reference proteome</keyword>
<feature type="compositionally biased region" description="Polar residues" evidence="1">
    <location>
        <begin position="20"/>
        <end position="36"/>
    </location>
</feature>
<gene>
    <name evidence="2" type="ORF">CNBG_5455</name>
</gene>
<feature type="region of interest" description="Disordered" evidence="1">
    <location>
        <begin position="1"/>
        <end position="40"/>
    </location>
</feature>
<dbReference type="RefSeq" id="XP_062885279.1">
    <property type="nucleotide sequence ID" value="XM_063029324.1"/>
</dbReference>
<dbReference type="KEGG" id="cdeu:CNBG_5455"/>
<accession>A0A095CHJ7</accession>
<organism evidence="2 3">
    <name type="scientific">Cryptococcus deuterogattii (strain R265)</name>
    <name type="common">Cryptococcus gattii VGII (strain R265)</name>
    <dbReference type="NCBI Taxonomy" id="294750"/>
    <lineage>
        <taxon>Eukaryota</taxon>
        <taxon>Fungi</taxon>
        <taxon>Dikarya</taxon>
        <taxon>Basidiomycota</taxon>
        <taxon>Agaricomycotina</taxon>
        <taxon>Tremellomycetes</taxon>
        <taxon>Tremellales</taxon>
        <taxon>Cryptococcaceae</taxon>
        <taxon>Cryptococcus</taxon>
        <taxon>Cryptococcus gattii species complex</taxon>
    </lineage>
</organism>
<dbReference type="STRING" id="294750.A0A095CHJ7"/>
<reference evidence="2 3" key="2">
    <citation type="journal article" date="2018" name="Proc. Natl. Acad. Sci.">
        <title>RNAi is a critical determinant of centromere evolution in closely related fungi.</title>
        <authorList>
            <person name="Yadav V."/>
            <person name="Sun S."/>
            <person name="Billmyre R.B."/>
            <person name="Thimmappa B.C."/>
            <person name="Shea T."/>
            <person name="Lintner R."/>
            <person name="Bakkeren G."/>
            <person name="Cuomo C.A."/>
            <person name="Heitman J."/>
            <person name="Sanyal K."/>
        </authorList>
    </citation>
    <scope>NUCLEOTIDE SEQUENCE [LARGE SCALE GENOMIC DNA]</scope>
    <source>
        <strain evidence="2 3">R265</strain>
    </source>
</reference>
<feature type="region of interest" description="Disordered" evidence="1">
    <location>
        <begin position="164"/>
        <end position="188"/>
    </location>
</feature>
<feature type="compositionally biased region" description="Low complexity" evidence="1">
    <location>
        <begin position="1"/>
        <end position="19"/>
    </location>
</feature>
<proteinExistence type="predicted"/>
<sequence length="851" mass="91902">MVSFFHSSRASSSTQAPSSEFVSSSSNATHRLSSVPSLGGTLIPENGIFSPGLFSFHEGRARSRVSPPPSPLSSSPPPVGRRASELVGIDNAANEGDRLPRYTANALTPAQSQATVAPIPTYEAALTQGAFSPFFAGDRISDGWEDTYMREYFGLDNFHGENREVEQPETNVNDSEVHDLGTDEDDPLLPRQNVLANRRFTFAGTDTHRTSASDGMVEPPVLETLSPPAGASLPPTYSQEVGRDELMLVSTAHLSPDHPASAFFNAISLIPSLSEGEEVAGPTPLRIPPQAPDAAGHSNQVISERSGMMIGSKKLNLTITSNNARRLNANGTGPLFIKTGRAGVIKGSVVVKGIDHAVGLDIKILGFVKTVFYARGQYNMMDSYPLGHSALTLFPPSSESIEQQQLRLTKDGQPLIEPGTAFPFEIQMPTKHWRGDDIDLPPTCEILQLGLQGEVEYALRVKVTRKGSWRMNEELAVPIIYQPRSYISPRRLRSLMLDDRLNPGWRTIPLNGGLLPSDPTPIEACLVLPSPMILYIPVNAPPPTIPFHLHFYHPTGGSLLKDFTNPRESTIIVRLQRVATMRIDGGREVRKSEIPSQVLIWEDGGEKVDLGEVQKERKEKEKEKKAGRGKRRKASSGDGLAQVAAPSSQTGGKEQDGGRRFSFIDGKVGSVFRRKSSIPSAPVSTTTCRTDPTLAASPRADHSPLSSSPIAEHCLSSCVTNASSPGERRDSHINASSITSASTSSTQSQLSGSRTDIQMHGLLTLRFNPSSHSTDCANNGQHLDPFGYDPRQSQGIPAELKSKLIQSFSTPEIAVTYIIQIGVQPKGSGEHGGRAKDGHVWGGGLVEVVWG</sequence>
<dbReference type="OMA" id="SERRRMF"/>
<dbReference type="InterPro" id="IPR014752">
    <property type="entry name" value="Arrestin-like_C"/>
</dbReference>
<feature type="compositionally biased region" description="Pro residues" evidence="1">
    <location>
        <begin position="66"/>
        <end position="79"/>
    </location>
</feature>
<feature type="region of interest" description="Disordered" evidence="1">
    <location>
        <begin position="675"/>
        <end position="754"/>
    </location>
</feature>
<feature type="compositionally biased region" description="Basic and acidic residues" evidence="1">
    <location>
        <begin position="611"/>
        <end position="626"/>
    </location>
</feature>
<dbReference type="EMBL" id="CP025761">
    <property type="protein sequence ID" value="KGB79617.1"/>
    <property type="molecule type" value="Genomic_DNA"/>
</dbReference>
<dbReference type="Proteomes" id="UP000029445">
    <property type="component" value="Chromosome 3"/>
</dbReference>
<feature type="region of interest" description="Disordered" evidence="1">
    <location>
        <begin position="611"/>
        <end position="661"/>
    </location>
</feature>
<reference evidence="2 3" key="1">
    <citation type="journal article" date="2011" name="MBio">
        <title>Genome variation in Cryptococcus gattii, an emerging pathogen of immunocompetent hosts.</title>
        <authorList>
            <person name="D'Souza C.A."/>
            <person name="Kronstad J.W."/>
            <person name="Taylor G."/>
            <person name="Warren R."/>
            <person name="Yuen M."/>
            <person name="Hu G."/>
            <person name="Jung W.H."/>
            <person name="Sham A."/>
            <person name="Kidd S.E."/>
            <person name="Tangen K."/>
            <person name="Lee N."/>
            <person name="Zeilmaker T."/>
            <person name="Sawkins J."/>
            <person name="McVicker G."/>
            <person name="Shah S."/>
            <person name="Gnerre S."/>
            <person name="Griggs A."/>
            <person name="Zeng Q."/>
            <person name="Bartlett K."/>
            <person name="Li W."/>
            <person name="Wang X."/>
            <person name="Heitman J."/>
            <person name="Stajich J.E."/>
            <person name="Fraser J.A."/>
            <person name="Meyer W."/>
            <person name="Carter D."/>
            <person name="Schein J."/>
            <person name="Krzywinski M."/>
            <person name="Kwon-Chung K.J."/>
            <person name="Varma A."/>
            <person name="Wang J."/>
            <person name="Brunham R."/>
            <person name="Fyfe M."/>
            <person name="Ouellette B.F."/>
            <person name="Siddiqui A."/>
            <person name="Marra M."/>
            <person name="Jones S."/>
            <person name="Holt R."/>
            <person name="Birren B.W."/>
            <person name="Galagan J.E."/>
            <person name="Cuomo C.A."/>
        </authorList>
    </citation>
    <scope>NUCLEOTIDE SEQUENCE [LARGE SCALE GENOMIC DNA]</scope>
    <source>
        <strain evidence="2 3">R265</strain>
    </source>
</reference>
<name>A0A095CHJ7_CRYD2</name>
<feature type="region of interest" description="Disordered" evidence="1">
    <location>
        <begin position="60"/>
        <end position="82"/>
    </location>
</feature>